<reference evidence="2 3" key="1">
    <citation type="submission" date="2018-11" db="EMBL/GenBank/DDBJ databases">
        <title>Genome sequencing of Lautropia sp. KCOM 2505 (= ChDC F240).</title>
        <authorList>
            <person name="Kook J.-K."/>
            <person name="Park S.-N."/>
            <person name="Lim Y.K."/>
        </authorList>
    </citation>
    <scope>NUCLEOTIDE SEQUENCE [LARGE SCALE GENOMIC DNA]</scope>
    <source>
        <strain evidence="2 3">KCOM 2505</strain>
    </source>
</reference>
<dbReference type="PANTHER" id="PTHR42791">
    <property type="entry name" value="GNAT FAMILY ACETYLTRANSFERASE"/>
    <property type="match status" value="1"/>
</dbReference>
<protein>
    <submittedName>
        <fullName evidence="2">GNAT family N-acetyltransferase</fullName>
    </submittedName>
</protein>
<dbReference type="OrthoDB" id="7057833at2"/>
<dbReference type="Proteomes" id="UP000270261">
    <property type="component" value="Unassembled WGS sequence"/>
</dbReference>
<feature type="domain" description="N-acetyltransferase" evidence="1">
    <location>
        <begin position="67"/>
        <end position="210"/>
    </location>
</feature>
<name>A0A426FM81_9BURK</name>
<dbReference type="InterPro" id="IPR000182">
    <property type="entry name" value="GNAT_dom"/>
</dbReference>
<keyword evidence="2" id="KW-0808">Transferase</keyword>
<keyword evidence="3" id="KW-1185">Reference proteome</keyword>
<accession>A0A426FM81</accession>
<organism evidence="2 3">
    <name type="scientific">Lautropia dentalis</name>
    <dbReference type="NCBI Taxonomy" id="2490857"/>
    <lineage>
        <taxon>Bacteria</taxon>
        <taxon>Pseudomonadati</taxon>
        <taxon>Pseudomonadota</taxon>
        <taxon>Betaproteobacteria</taxon>
        <taxon>Burkholderiales</taxon>
        <taxon>Burkholderiaceae</taxon>
        <taxon>Lautropia</taxon>
    </lineage>
</organism>
<dbReference type="InterPro" id="IPR016181">
    <property type="entry name" value="Acyl_CoA_acyltransferase"/>
</dbReference>
<comment type="caution">
    <text evidence="2">The sequence shown here is derived from an EMBL/GenBank/DDBJ whole genome shotgun (WGS) entry which is preliminary data.</text>
</comment>
<evidence type="ECO:0000259" key="1">
    <source>
        <dbReference type="PROSITE" id="PS51186"/>
    </source>
</evidence>
<proteinExistence type="predicted"/>
<dbReference type="EMBL" id="RRUE01000002">
    <property type="protein sequence ID" value="RRN43813.1"/>
    <property type="molecule type" value="Genomic_DNA"/>
</dbReference>
<dbReference type="GO" id="GO:0016747">
    <property type="term" value="F:acyltransferase activity, transferring groups other than amino-acyl groups"/>
    <property type="evidence" value="ECO:0007669"/>
    <property type="project" value="InterPro"/>
</dbReference>
<dbReference type="Pfam" id="PF13508">
    <property type="entry name" value="Acetyltransf_7"/>
    <property type="match status" value="1"/>
</dbReference>
<dbReference type="AlphaFoldDB" id="A0A426FM81"/>
<sequence length="223" mass="24203">MSEQDLCVAPAGRHDLDAVASLLARAFAEDVPMRAFFRGEGPVAPERHVEVFRGMLLEGPLASGTVDVVRDSTGGIAAAAVWHARGASWHGVSGLRRLADTLHALACYWRGMGAGGLGHAMMLQRAIDAYAPSAPYWYLKVIGVDPDRRGQGLGGLLLSHRLRMADEDDLPAYLESSSRRTGALYRRHGFVPVRSITPWAGGQPWAMWRERVSLRGDGVIHLA</sequence>
<evidence type="ECO:0000313" key="2">
    <source>
        <dbReference type="EMBL" id="RRN43813.1"/>
    </source>
</evidence>
<dbReference type="PROSITE" id="PS51186">
    <property type="entry name" value="GNAT"/>
    <property type="match status" value="1"/>
</dbReference>
<dbReference type="PANTHER" id="PTHR42791:SF1">
    <property type="entry name" value="N-ACETYLTRANSFERASE DOMAIN-CONTAINING PROTEIN"/>
    <property type="match status" value="1"/>
</dbReference>
<dbReference type="InterPro" id="IPR052523">
    <property type="entry name" value="Trichothecene_AcTrans"/>
</dbReference>
<dbReference type="SUPFAM" id="SSF55729">
    <property type="entry name" value="Acyl-CoA N-acyltransferases (Nat)"/>
    <property type="match status" value="1"/>
</dbReference>
<evidence type="ECO:0000313" key="3">
    <source>
        <dbReference type="Proteomes" id="UP000270261"/>
    </source>
</evidence>
<gene>
    <name evidence="2" type="ORF">EHV23_10405</name>
</gene>
<dbReference type="Gene3D" id="3.40.630.30">
    <property type="match status" value="1"/>
</dbReference>
<dbReference type="RefSeq" id="WP_125096013.1">
    <property type="nucleotide sequence ID" value="NZ_RRUE01000002.1"/>
</dbReference>